<reference evidence="3 5" key="1">
    <citation type="submission" date="2015-04" db="EMBL/GenBank/DDBJ databases">
        <title>The draft genome sequence of Roseovarius indicus B108T.</title>
        <authorList>
            <person name="Li G."/>
            <person name="Lai Q."/>
            <person name="Shao Z."/>
            <person name="Yan P."/>
        </authorList>
    </citation>
    <scope>NUCLEOTIDE SEQUENCE [LARGE SCALE GENOMIC DNA]</scope>
    <source>
        <strain evidence="3 5">B108</strain>
    </source>
</reference>
<evidence type="ECO:0000313" key="3">
    <source>
        <dbReference type="EMBL" id="KRS18451.1"/>
    </source>
</evidence>
<keyword evidence="1" id="KW-0732">Signal</keyword>
<evidence type="ECO:0000313" key="4">
    <source>
        <dbReference type="EMBL" id="QEW25428.1"/>
    </source>
</evidence>
<feature type="chain" id="PRO_5010437543" description="DUF11 domain-containing protein" evidence="1">
    <location>
        <begin position="26"/>
        <end position="343"/>
    </location>
</feature>
<dbReference type="PATRIC" id="fig|540747.5.peg.3643"/>
<evidence type="ECO:0000256" key="1">
    <source>
        <dbReference type="SAM" id="SignalP"/>
    </source>
</evidence>
<dbReference type="InterPro" id="IPR001434">
    <property type="entry name" value="OmcB-like_DUF11"/>
</dbReference>
<feature type="domain" description="DUF11" evidence="2">
    <location>
        <begin position="263"/>
        <end position="342"/>
    </location>
</feature>
<dbReference type="EMBL" id="LAXI01000003">
    <property type="protein sequence ID" value="KRS18451.1"/>
    <property type="molecule type" value="Genomic_DNA"/>
</dbReference>
<name>A0A0T5PBD0_9RHOB</name>
<dbReference type="AlphaFoldDB" id="A0A0T5PBD0"/>
<accession>A0A0T5PBD0</accession>
<dbReference type="Proteomes" id="UP000051401">
    <property type="component" value="Unassembled WGS sequence"/>
</dbReference>
<keyword evidence="5" id="KW-1185">Reference proteome</keyword>
<feature type="signal peptide" evidence="1">
    <location>
        <begin position="1"/>
        <end position="25"/>
    </location>
</feature>
<gene>
    <name evidence="4" type="ORF">RIdsm_01214</name>
    <name evidence="3" type="ORF">XM52_06415</name>
</gene>
<evidence type="ECO:0000313" key="6">
    <source>
        <dbReference type="Proteomes" id="UP000325785"/>
    </source>
</evidence>
<dbReference type="KEGG" id="rid:RIdsm_01214"/>
<dbReference type="Proteomes" id="UP000325785">
    <property type="component" value="Chromosome"/>
</dbReference>
<dbReference type="InterPro" id="IPR047589">
    <property type="entry name" value="DUF11_rpt"/>
</dbReference>
<dbReference type="OrthoDB" id="7857480at2"/>
<dbReference type="Pfam" id="PF01345">
    <property type="entry name" value="DUF11"/>
    <property type="match status" value="1"/>
</dbReference>
<dbReference type="NCBIfam" id="TIGR01451">
    <property type="entry name" value="B_ant_repeat"/>
    <property type="match status" value="1"/>
</dbReference>
<proteinExistence type="predicted"/>
<evidence type="ECO:0000313" key="5">
    <source>
        <dbReference type="Proteomes" id="UP000051401"/>
    </source>
</evidence>
<dbReference type="RefSeq" id="WP_057814482.1">
    <property type="nucleotide sequence ID" value="NZ_CP031598.1"/>
</dbReference>
<dbReference type="EMBL" id="CP031598">
    <property type="protein sequence ID" value="QEW25428.1"/>
    <property type="molecule type" value="Genomic_DNA"/>
</dbReference>
<protein>
    <recommendedName>
        <fullName evidence="2">DUF11 domain-containing protein</fullName>
    </recommendedName>
</protein>
<reference evidence="4 6" key="2">
    <citation type="submission" date="2018-08" db="EMBL/GenBank/DDBJ databases">
        <title>Genetic Globetrotter - A new plasmid hitch-hiking vast phylogenetic and geographic distances.</title>
        <authorList>
            <person name="Vollmers J."/>
            <person name="Petersen J."/>
        </authorList>
    </citation>
    <scope>NUCLEOTIDE SEQUENCE [LARGE SCALE GENOMIC DNA]</scope>
    <source>
        <strain evidence="4 6">DSM 26383</strain>
    </source>
</reference>
<dbReference type="STRING" id="540747.SAMN04488031_104332"/>
<sequence>MPLFPTFRAVAAAAILSLPGAAALAAGTEPGTSVSSTVSISYSSGGTTITQDDAASVEFVVDRKVDFSFQGQDAGGTVLADQGADGQVMVFRLENEGNDSSGYDIDVASAGDIGLSHDPAGAGEPGTYSVYVGTEADVAPEDAVYDHDGTATIGDLPADAVRFVKIVAHVPGDVGDAAEDTFDVTATALDAGTSTVTTEVTGQGLQGVDTIFTDPGEDGTEQATERYVIQAPQLSAEKTAAIVSENLSGEFDCGGGAAEAGAEAAVPGACVEYVISVSNADEASTDAVNVTLTDALPEGITFAGIAANTGFDAVNEASGTVTAELAALPPGATASVSIRATVD</sequence>
<organism evidence="3 5">
    <name type="scientific">Roseovarius indicus</name>
    <dbReference type="NCBI Taxonomy" id="540747"/>
    <lineage>
        <taxon>Bacteria</taxon>
        <taxon>Pseudomonadati</taxon>
        <taxon>Pseudomonadota</taxon>
        <taxon>Alphaproteobacteria</taxon>
        <taxon>Rhodobacterales</taxon>
        <taxon>Roseobacteraceae</taxon>
        <taxon>Roseovarius</taxon>
    </lineage>
</organism>
<evidence type="ECO:0000259" key="2">
    <source>
        <dbReference type="Pfam" id="PF01345"/>
    </source>
</evidence>